<gene>
    <name evidence="2" type="ORF">PR048_027885</name>
</gene>
<feature type="region of interest" description="Disordered" evidence="1">
    <location>
        <begin position="167"/>
        <end position="186"/>
    </location>
</feature>
<keyword evidence="3" id="KW-1185">Reference proteome</keyword>
<sequence>MGGLESLASDFPAFAASPVGLFAVETLAGKCCLHLDFWREVVFDEVRCVLRRLKMTEVFSANEREVSREGNLMVGESAVPQQNPPANSNVRYVFHMGTWQHCLRATFTSHDRRGRQRSASSTTKQNRRRKMRIATPPPPPSPSPNHPLFADHQHFFDAAPRDCRGAKKVRGWSDASSSSDNTPTTPVLPSELCARKIFPVFVFAMKVPVHLATCERRRKCTLKAGITPPRRGQHDTTKTATTTVFDVPDRIYSPTVYSRDTTTTARTLASQLGVPGSIPGGVIPGFSHGESCRTRTLHSGVATYSPHFVIIGFQELLKLPPCTPFIDIDATYHREITKSLVVKYSPIVLHNEQLATTYSGFAHIGQTSHLPPRRTGFDSKTGVTPGFSHVVSAFHNTALRCVAMGCDAFDADDRRTESICGFTIMRQIVGDGCYAANRSHERNFKFLARMFNKRHTKNWSVGTKQQFFFFSFFFSFVAVRRHRTASTGCFILIGYSSSQRIASQCCENRFNRAGRRRWPAYFLWDLPFPSPLHFDADPRSSHITLIGSQHPDVSSRPNLSTPYVGLLTSGPLRSSAQFNHVLVIYNLRISLFSVRLPGGGNGRCPRKPADQRYRPVPIPTCENPVTRPGIEPGSPWWEASVLIAQPPWPQHKGPPTCLMFSSAFEAEKRGRFKADIATCYKCAIAAKRKALN</sequence>
<evidence type="ECO:0000313" key="3">
    <source>
        <dbReference type="Proteomes" id="UP001159363"/>
    </source>
</evidence>
<feature type="compositionally biased region" description="Polar residues" evidence="1">
    <location>
        <begin position="174"/>
        <end position="186"/>
    </location>
</feature>
<evidence type="ECO:0000256" key="1">
    <source>
        <dbReference type="SAM" id="MobiDB-lite"/>
    </source>
</evidence>
<name>A0ABQ9GHP5_9NEOP</name>
<dbReference type="EMBL" id="JARBHB010000012">
    <property type="protein sequence ID" value="KAJ8871559.1"/>
    <property type="molecule type" value="Genomic_DNA"/>
</dbReference>
<dbReference type="Proteomes" id="UP001159363">
    <property type="component" value="Chromosome 11"/>
</dbReference>
<reference evidence="2 3" key="1">
    <citation type="submission" date="2023-02" db="EMBL/GenBank/DDBJ databases">
        <title>LHISI_Scaffold_Assembly.</title>
        <authorList>
            <person name="Stuart O.P."/>
            <person name="Cleave R."/>
            <person name="Magrath M.J.L."/>
            <person name="Mikheyev A.S."/>
        </authorList>
    </citation>
    <scope>NUCLEOTIDE SEQUENCE [LARGE SCALE GENOMIC DNA]</scope>
    <source>
        <strain evidence="2">Daus_M_001</strain>
        <tissue evidence="2">Leg muscle</tissue>
    </source>
</reference>
<feature type="compositionally biased region" description="Pro residues" evidence="1">
    <location>
        <begin position="135"/>
        <end position="145"/>
    </location>
</feature>
<comment type="caution">
    <text evidence="2">The sequence shown here is derived from an EMBL/GenBank/DDBJ whole genome shotgun (WGS) entry which is preliminary data.</text>
</comment>
<protein>
    <submittedName>
        <fullName evidence="2">Uncharacterized protein</fullName>
    </submittedName>
</protein>
<organism evidence="2 3">
    <name type="scientific">Dryococelus australis</name>
    <dbReference type="NCBI Taxonomy" id="614101"/>
    <lineage>
        <taxon>Eukaryota</taxon>
        <taxon>Metazoa</taxon>
        <taxon>Ecdysozoa</taxon>
        <taxon>Arthropoda</taxon>
        <taxon>Hexapoda</taxon>
        <taxon>Insecta</taxon>
        <taxon>Pterygota</taxon>
        <taxon>Neoptera</taxon>
        <taxon>Polyneoptera</taxon>
        <taxon>Phasmatodea</taxon>
        <taxon>Verophasmatodea</taxon>
        <taxon>Anareolatae</taxon>
        <taxon>Phasmatidae</taxon>
        <taxon>Eurycanthinae</taxon>
        <taxon>Dryococelus</taxon>
    </lineage>
</organism>
<accession>A0ABQ9GHP5</accession>
<proteinExistence type="predicted"/>
<feature type="region of interest" description="Disordered" evidence="1">
    <location>
        <begin position="109"/>
        <end position="149"/>
    </location>
</feature>
<evidence type="ECO:0000313" key="2">
    <source>
        <dbReference type="EMBL" id="KAJ8871559.1"/>
    </source>
</evidence>